<feature type="region of interest" description="Disordered" evidence="2">
    <location>
        <begin position="240"/>
        <end position="266"/>
    </location>
</feature>
<dbReference type="InterPro" id="IPR011992">
    <property type="entry name" value="EF-hand-dom_pair"/>
</dbReference>
<dbReference type="OMA" id="ESENMID"/>
<gene>
    <name evidence="4" type="ORF">TTHERM_00242230</name>
</gene>
<dbReference type="EMBL" id="GG662443">
    <property type="protein sequence ID" value="EAS04701.1"/>
    <property type="molecule type" value="Genomic_DNA"/>
</dbReference>
<organism evidence="4 5">
    <name type="scientific">Tetrahymena thermophila (strain SB210)</name>
    <dbReference type="NCBI Taxonomy" id="312017"/>
    <lineage>
        <taxon>Eukaryota</taxon>
        <taxon>Sar</taxon>
        <taxon>Alveolata</taxon>
        <taxon>Ciliophora</taxon>
        <taxon>Intramacronucleata</taxon>
        <taxon>Oligohymenophorea</taxon>
        <taxon>Hymenostomatida</taxon>
        <taxon>Tetrahymenina</taxon>
        <taxon>Tetrahymenidae</taxon>
        <taxon>Tetrahymena</taxon>
    </lineage>
</organism>
<keyword evidence="5" id="KW-1185">Reference proteome</keyword>
<dbReference type="Gene3D" id="1.10.238.10">
    <property type="entry name" value="EF-hand"/>
    <property type="match status" value="2"/>
</dbReference>
<evidence type="ECO:0000313" key="5">
    <source>
        <dbReference type="Proteomes" id="UP000009168"/>
    </source>
</evidence>
<accession>I7MIS3</accession>
<evidence type="ECO:0000256" key="1">
    <source>
        <dbReference type="SAM" id="Coils"/>
    </source>
</evidence>
<dbReference type="GeneID" id="7846786"/>
<protein>
    <submittedName>
        <fullName evidence="4">EF hand protein</fullName>
    </submittedName>
</protein>
<dbReference type="KEGG" id="tet:TTHERM_00242230"/>
<dbReference type="AlphaFoldDB" id="I7MIS3"/>
<dbReference type="HOGENOM" id="CLU_345008_0_0_1"/>
<reference evidence="5" key="1">
    <citation type="journal article" date="2006" name="PLoS Biol.">
        <title>Macronuclear genome sequence of the ciliate Tetrahymena thermophila, a model eukaryote.</title>
        <authorList>
            <person name="Eisen J.A."/>
            <person name="Coyne R.S."/>
            <person name="Wu M."/>
            <person name="Wu D."/>
            <person name="Thiagarajan M."/>
            <person name="Wortman J.R."/>
            <person name="Badger J.H."/>
            <person name="Ren Q."/>
            <person name="Amedeo P."/>
            <person name="Jones K.M."/>
            <person name="Tallon L.J."/>
            <person name="Delcher A.L."/>
            <person name="Salzberg S.L."/>
            <person name="Silva J.C."/>
            <person name="Haas B.J."/>
            <person name="Majoros W.H."/>
            <person name="Farzad M."/>
            <person name="Carlton J.M."/>
            <person name="Smith R.K. Jr."/>
            <person name="Garg J."/>
            <person name="Pearlman R.E."/>
            <person name="Karrer K.M."/>
            <person name="Sun L."/>
            <person name="Manning G."/>
            <person name="Elde N.C."/>
            <person name="Turkewitz A.P."/>
            <person name="Asai D.J."/>
            <person name="Wilkes D.E."/>
            <person name="Wang Y."/>
            <person name="Cai H."/>
            <person name="Collins K."/>
            <person name="Stewart B.A."/>
            <person name="Lee S.R."/>
            <person name="Wilamowska K."/>
            <person name="Weinberg Z."/>
            <person name="Ruzzo W.L."/>
            <person name="Wloga D."/>
            <person name="Gaertig J."/>
            <person name="Frankel J."/>
            <person name="Tsao C.-C."/>
            <person name="Gorovsky M.A."/>
            <person name="Keeling P.J."/>
            <person name="Waller R.F."/>
            <person name="Patron N.J."/>
            <person name="Cherry J.M."/>
            <person name="Stover N.A."/>
            <person name="Krieger C.J."/>
            <person name="del Toro C."/>
            <person name="Ryder H.F."/>
            <person name="Williamson S.C."/>
            <person name="Barbeau R.A."/>
            <person name="Hamilton E.P."/>
            <person name="Orias E."/>
        </authorList>
    </citation>
    <scope>NUCLEOTIDE SEQUENCE [LARGE SCALE GENOMIC DNA]</scope>
    <source>
        <strain evidence="5">SB210</strain>
    </source>
</reference>
<feature type="coiled-coil region" evidence="1">
    <location>
        <begin position="359"/>
        <end position="386"/>
    </location>
</feature>
<proteinExistence type="predicted"/>
<sequence>MSYYTPFSNNYNVQNIYESIQNSTVFSPQKSYAAPISSQYRQNQYSNQIDYTNKGAAYFNGTNSRLQSSFVPVSSMQDSKYYQSQPQASAIGGTYSQKAAYKSYGDSNNNYLNPPPLNNYNSSYQYGGIQRPLSTSQLSPQIGISRFQDQKQYGFSEDKKITQYVGSYIRDPTNAQTIPYSRQGEAKKFDSFNINASSYLYNNGLQNSMNRLDTIQSRREDQINVSSFARAEPNTDYLRQSFGKPSQYQNEFSSSPEFSKNGAKSQVLISQSGNETSKRDQNFYYDSYITINGLGTYKKYPLKMRKNAQNQDADRNQPYSSNQGTFEGANFEKSQQIQQSYGGQQNDSKDEQKMTYSQFAAQLIEISKAEAEVENAKNQLINQADYNIPSFFQIFDKNAVGKLSLYDFQQGQKGIGLNLSQLQLSLIFTRYVPSASGLLIYEDFEQMCLPQLNNEVGKYVTSRRVVERNWSEQTVDIFRRMLQFIYESENMIDKLRKKLFQSSTRVDQFFRELNSERNGRITISELERALQRFSDSLSAYQVAVLFYRMCQNKANYLTYDAFERFCYGGEVGRSEFLNSLSRSKVTENTYGEYKFEYTQFKPRNNFSKVIEKLIANANLEADIEQIQKYLITKRDLKLHNLFGMFRPEKNYVDVYSFTQTLKNQFNIPLVDPTDVALLFRKIKDTNKQPDLIDFSEFCNLIIPKGEQPSKEIFDKDRAGDLEFYSETFTFLQKLFKSHLNNEVIFNEVRLEIQTKSINLNDLFDFLSQNKSYLERQDFDRTLKDNGSPHNTRYHDLIFSRFDPRYEGITNFTIFSQTLKI</sequence>
<keyword evidence="1" id="KW-0175">Coiled coil</keyword>
<name>I7MIS3_TETTS</name>
<dbReference type="SUPFAM" id="SSF47473">
    <property type="entry name" value="EF-hand"/>
    <property type="match status" value="2"/>
</dbReference>
<dbReference type="OrthoDB" id="26525at2759"/>
<feature type="domain" description="EF-hand" evidence="3">
    <location>
        <begin position="501"/>
        <end position="536"/>
    </location>
</feature>
<dbReference type="InParanoid" id="I7MIS3"/>
<dbReference type="InterPro" id="IPR002048">
    <property type="entry name" value="EF_hand_dom"/>
</dbReference>
<evidence type="ECO:0000259" key="3">
    <source>
        <dbReference type="PROSITE" id="PS50222"/>
    </source>
</evidence>
<evidence type="ECO:0000256" key="2">
    <source>
        <dbReference type="SAM" id="MobiDB-lite"/>
    </source>
</evidence>
<feature type="compositionally biased region" description="Polar residues" evidence="2">
    <location>
        <begin position="243"/>
        <end position="266"/>
    </location>
</feature>
<dbReference type="PROSITE" id="PS50222">
    <property type="entry name" value="EF_HAND_2"/>
    <property type="match status" value="1"/>
</dbReference>
<dbReference type="Proteomes" id="UP000009168">
    <property type="component" value="Unassembled WGS sequence"/>
</dbReference>
<dbReference type="RefSeq" id="XP_001024946.1">
    <property type="nucleotide sequence ID" value="XM_001024946.3"/>
</dbReference>
<dbReference type="GO" id="GO:0005509">
    <property type="term" value="F:calcium ion binding"/>
    <property type="evidence" value="ECO:0007669"/>
    <property type="project" value="InterPro"/>
</dbReference>
<evidence type="ECO:0000313" key="4">
    <source>
        <dbReference type="EMBL" id="EAS04701.1"/>
    </source>
</evidence>